<dbReference type="Proteomes" id="UP000185427">
    <property type="component" value="Chromosome"/>
</dbReference>
<feature type="region of interest" description="Disordered" evidence="1">
    <location>
        <begin position="113"/>
        <end position="149"/>
    </location>
</feature>
<feature type="compositionally biased region" description="Low complexity" evidence="1">
    <location>
        <begin position="114"/>
        <end position="138"/>
    </location>
</feature>
<evidence type="ECO:0008006" key="4">
    <source>
        <dbReference type="Google" id="ProtNLM"/>
    </source>
</evidence>
<dbReference type="Gene3D" id="1.20.5.320">
    <property type="entry name" value="6-Phosphogluconate Dehydrogenase, domain 3"/>
    <property type="match status" value="2"/>
</dbReference>
<reference evidence="2 3" key="1">
    <citation type="submission" date="2016-12" db="EMBL/GenBank/DDBJ databases">
        <title>Complete Genome Sequence of Lactobacillus fermentum Strain SNUV175, a Probiotic for Treatment of Bacterial Vaginosis.</title>
        <authorList>
            <person name="Lee S."/>
            <person name="You H.J."/>
            <person name="Kwon B."/>
            <person name="Ko G."/>
        </authorList>
    </citation>
    <scope>NUCLEOTIDE SEQUENCE [LARGE SCALE GENOMIC DNA]</scope>
    <source>
        <strain evidence="2 3">SNUV175</strain>
    </source>
</reference>
<feature type="compositionally biased region" description="Low complexity" evidence="1">
    <location>
        <begin position="22"/>
        <end position="53"/>
    </location>
</feature>
<proteinExistence type="predicted"/>
<dbReference type="PANTHER" id="PTHR24023">
    <property type="entry name" value="COLLAGEN ALPHA"/>
    <property type="match status" value="1"/>
</dbReference>
<sequence>MATTDIDWGVLAQGPKGDKGDPGQTGPQGEQGIQGPRGEQGIQGQQGIQGPAGKSFSIKKTYATVAMLNANGPNDLSEGDFAIIDSTVDDADNAKLFVWTGGKASLVTDMSGAQGVQGPQGKQGIQGPQGPQGVQGEQGATGATGMSGKSYKPYISDDGHWHLTVDDPNDVLTDPFAVTAVTSGTCDGLTTSGYYGVNSTSVNGKPNDETGLLKVINAGGIVTQTMHTVSDNLYIRNKHNGAWTAWRQTTQWS</sequence>
<evidence type="ECO:0000313" key="2">
    <source>
        <dbReference type="EMBL" id="APU45389.1"/>
    </source>
</evidence>
<dbReference type="InterPro" id="IPR050149">
    <property type="entry name" value="Collagen_superfamily"/>
</dbReference>
<dbReference type="AlphaFoldDB" id="A0A1L7GU10"/>
<dbReference type="Pfam" id="PF01391">
    <property type="entry name" value="Collagen"/>
    <property type="match status" value="2"/>
</dbReference>
<protein>
    <recommendedName>
        <fullName evidence="4">Collagen-like protein</fullName>
    </recommendedName>
</protein>
<name>A0A1L7GU10_LIMFE</name>
<dbReference type="EMBL" id="CP019030">
    <property type="protein sequence ID" value="APU45389.1"/>
    <property type="molecule type" value="Genomic_DNA"/>
</dbReference>
<feature type="region of interest" description="Disordered" evidence="1">
    <location>
        <begin position="1"/>
        <end position="53"/>
    </location>
</feature>
<dbReference type="InterPro" id="IPR008160">
    <property type="entry name" value="Collagen"/>
</dbReference>
<dbReference type="GO" id="GO:0031012">
    <property type="term" value="C:extracellular matrix"/>
    <property type="evidence" value="ECO:0007669"/>
    <property type="project" value="TreeGrafter"/>
</dbReference>
<dbReference type="CDD" id="cd19958">
    <property type="entry name" value="pyocin_knob"/>
    <property type="match status" value="1"/>
</dbReference>
<dbReference type="PANTHER" id="PTHR24023:SF1082">
    <property type="entry name" value="COLLAGEN TRIPLE HELIX REPEAT"/>
    <property type="match status" value="1"/>
</dbReference>
<evidence type="ECO:0000313" key="3">
    <source>
        <dbReference type="Proteomes" id="UP000185427"/>
    </source>
</evidence>
<evidence type="ECO:0000256" key="1">
    <source>
        <dbReference type="SAM" id="MobiDB-lite"/>
    </source>
</evidence>
<organism evidence="2 3">
    <name type="scientific">Limosilactobacillus fermentum</name>
    <name type="common">Lactobacillus fermentum</name>
    <dbReference type="NCBI Taxonomy" id="1613"/>
    <lineage>
        <taxon>Bacteria</taxon>
        <taxon>Bacillati</taxon>
        <taxon>Bacillota</taxon>
        <taxon>Bacilli</taxon>
        <taxon>Lactobacillales</taxon>
        <taxon>Lactobacillaceae</taxon>
        <taxon>Limosilactobacillus</taxon>
    </lineage>
</organism>
<accession>A0A1L7GU10</accession>
<dbReference type="RefSeq" id="WP_075667180.1">
    <property type="nucleotide sequence ID" value="NZ_CP019030.1"/>
</dbReference>
<gene>
    <name evidence="2" type="ORF">BUW47_02550</name>
</gene>
<dbReference type="GO" id="GO:0005615">
    <property type="term" value="C:extracellular space"/>
    <property type="evidence" value="ECO:0007669"/>
    <property type="project" value="TreeGrafter"/>
</dbReference>